<evidence type="ECO:0000313" key="2">
    <source>
        <dbReference type="Proteomes" id="UP000002316"/>
    </source>
</evidence>
<reference evidence="2" key="1">
    <citation type="journal article" date="2010" name="PLoS Negl. Trop. Dis.">
        <title>The genome sequence of Trypanosoma brucei gambiense, causative agent of chronic human african trypanosomiasis.</title>
        <authorList>
            <person name="Jackson A.P."/>
            <person name="Sanders M."/>
            <person name="Berry A."/>
            <person name="McQuillan J."/>
            <person name="Aslett M.A."/>
            <person name="Quail M.A."/>
            <person name="Chukualim B."/>
            <person name="Capewell P."/>
            <person name="MacLeod A."/>
            <person name="Melville S.E."/>
            <person name="Gibson W."/>
            <person name="Barry J.D."/>
            <person name="Berriman M."/>
            <person name="Hertz-Fowler C."/>
        </authorList>
    </citation>
    <scope>NUCLEOTIDE SEQUENCE [LARGE SCALE GENOMIC DNA]</scope>
    <source>
        <strain evidence="2">MHOM/CI/86/DAL972</strain>
    </source>
</reference>
<protein>
    <submittedName>
        <fullName evidence="1">Uncharacterized protein</fullName>
    </submittedName>
</protein>
<dbReference type="EMBL" id="FN554973">
    <property type="protein sequence ID" value="CBH15368.1"/>
    <property type="molecule type" value="Genomic_DNA"/>
</dbReference>
<dbReference type="GeneID" id="23865531"/>
<name>D0A274_TRYB9</name>
<proteinExistence type="predicted"/>
<dbReference type="KEGG" id="tbg:TbgDal_X4530"/>
<dbReference type="AlphaFoldDB" id="D0A274"/>
<dbReference type="RefSeq" id="XP_011777632.1">
    <property type="nucleotide sequence ID" value="XM_011779330.1"/>
</dbReference>
<gene>
    <name evidence="1" type="ORF">TbgDal_X4530</name>
</gene>
<sequence>MYIYMCVFVCVRPPTANICCPRSHHLLHGLFSRSENPGEPPVVRRRSREGSGPVEVWTTGPNINHLSVSMPLCHTHGNSTRFALSSFTLDTYAPLIYNGAGTRYTPLSFVVSRCFCNGGVAYGLISRIALSSPFYVH</sequence>
<dbReference type="Proteomes" id="UP000002316">
    <property type="component" value="Chromosome 10"/>
</dbReference>
<accession>D0A274</accession>
<evidence type="ECO:0000313" key="1">
    <source>
        <dbReference type="EMBL" id="CBH15368.1"/>
    </source>
</evidence>
<organism evidence="1 2">
    <name type="scientific">Trypanosoma brucei gambiense (strain MHOM/CI/86/DAL972)</name>
    <dbReference type="NCBI Taxonomy" id="679716"/>
    <lineage>
        <taxon>Eukaryota</taxon>
        <taxon>Discoba</taxon>
        <taxon>Euglenozoa</taxon>
        <taxon>Kinetoplastea</taxon>
        <taxon>Metakinetoplastina</taxon>
        <taxon>Trypanosomatida</taxon>
        <taxon>Trypanosomatidae</taxon>
        <taxon>Trypanosoma</taxon>
    </lineage>
</organism>